<dbReference type="Pfam" id="PF08448">
    <property type="entry name" value="PAS_4"/>
    <property type="match status" value="1"/>
</dbReference>
<keyword evidence="7" id="KW-1185">Reference proteome</keyword>
<dbReference type="STRING" id="471853.Bcav_2851"/>
<dbReference type="RefSeq" id="WP_015883336.1">
    <property type="nucleotide sequence ID" value="NC_012669.1"/>
</dbReference>
<dbReference type="InterPro" id="IPR050204">
    <property type="entry name" value="AraC_XylS_family_regulators"/>
</dbReference>
<dbReference type="KEGG" id="bcv:Bcav_2851"/>
<dbReference type="GO" id="GO:0043565">
    <property type="term" value="F:sequence-specific DNA binding"/>
    <property type="evidence" value="ECO:0007669"/>
    <property type="project" value="InterPro"/>
</dbReference>
<dbReference type="InterPro" id="IPR035965">
    <property type="entry name" value="PAS-like_dom_sf"/>
</dbReference>
<gene>
    <name evidence="6" type="ordered locus">Bcav_2851</name>
</gene>
<evidence type="ECO:0000313" key="6">
    <source>
        <dbReference type="EMBL" id="ACQ81096.1"/>
    </source>
</evidence>
<dbReference type="Proteomes" id="UP000007962">
    <property type="component" value="Chromosome"/>
</dbReference>
<dbReference type="PROSITE" id="PS00041">
    <property type="entry name" value="HTH_ARAC_FAMILY_1"/>
    <property type="match status" value="1"/>
</dbReference>
<dbReference type="PANTHER" id="PTHR46796:SF13">
    <property type="entry name" value="HTH-TYPE TRANSCRIPTIONAL ACTIVATOR RHAS"/>
    <property type="match status" value="1"/>
</dbReference>
<dbReference type="InterPro" id="IPR013656">
    <property type="entry name" value="PAS_4"/>
</dbReference>
<proteinExistence type="predicted"/>
<dbReference type="PANTHER" id="PTHR46796">
    <property type="entry name" value="HTH-TYPE TRANSCRIPTIONAL ACTIVATOR RHAS-RELATED"/>
    <property type="match status" value="1"/>
</dbReference>
<organism evidence="6 7">
    <name type="scientific">Beutenbergia cavernae (strain ATCC BAA-8 / DSM 12333 / CCUG 43141 / JCM 11478 / NBRC 16432 / NCIMB 13614 / HKI 0122)</name>
    <dbReference type="NCBI Taxonomy" id="471853"/>
    <lineage>
        <taxon>Bacteria</taxon>
        <taxon>Bacillati</taxon>
        <taxon>Actinomycetota</taxon>
        <taxon>Actinomycetes</taxon>
        <taxon>Micrococcales</taxon>
        <taxon>Beutenbergiaceae</taxon>
        <taxon>Beutenbergia</taxon>
    </lineage>
</organism>
<dbReference type="OrthoDB" id="2060755at2"/>
<dbReference type="PROSITE" id="PS50113">
    <property type="entry name" value="PAC"/>
    <property type="match status" value="1"/>
</dbReference>
<keyword evidence="2" id="KW-0238">DNA-binding</keyword>
<dbReference type="SMART" id="SM00342">
    <property type="entry name" value="HTH_ARAC"/>
    <property type="match status" value="1"/>
</dbReference>
<dbReference type="InterPro" id="IPR009057">
    <property type="entry name" value="Homeodomain-like_sf"/>
</dbReference>
<evidence type="ECO:0000259" key="5">
    <source>
        <dbReference type="PROSITE" id="PS50113"/>
    </source>
</evidence>
<dbReference type="PROSITE" id="PS01124">
    <property type="entry name" value="HTH_ARAC_FAMILY_2"/>
    <property type="match status" value="1"/>
</dbReference>
<evidence type="ECO:0000256" key="1">
    <source>
        <dbReference type="ARBA" id="ARBA00023015"/>
    </source>
</evidence>
<dbReference type="eggNOG" id="COG2207">
    <property type="taxonomic scope" value="Bacteria"/>
</dbReference>
<protein>
    <submittedName>
        <fullName evidence="6">Transcriptional regulator with PAS/PAC sensors, AraC family</fullName>
    </submittedName>
</protein>
<dbReference type="InterPro" id="IPR020449">
    <property type="entry name" value="Tscrpt_reg_AraC-type_HTH"/>
</dbReference>
<dbReference type="SUPFAM" id="SSF55785">
    <property type="entry name" value="PYP-like sensor domain (PAS domain)"/>
    <property type="match status" value="1"/>
</dbReference>
<dbReference type="InterPro" id="IPR018060">
    <property type="entry name" value="HTH_AraC"/>
</dbReference>
<reference evidence="6 7" key="1">
    <citation type="journal article" date="2009" name="Stand. Genomic Sci.">
        <title>Complete genome sequence of Beutenbergia cavernae type strain (HKI 0122).</title>
        <authorList>
            <person name="Land M."/>
            <person name="Pukall R."/>
            <person name="Abt B."/>
            <person name="Goker M."/>
            <person name="Rohde M."/>
            <person name="Glavina Del Rio T."/>
            <person name="Tice H."/>
            <person name="Copeland A."/>
            <person name="Cheng J.F."/>
            <person name="Lucas S."/>
            <person name="Chen F."/>
            <person name="Nolan M."/>
            <person name="Bruce D."/>
            <person name="Goodwin L."/>
            <person name="Pitluck S."/>
            <person name="Ivanova N."/>
            <person name="Mavromatis K."/>
            <person name="Ovchinnikova G."/>
            <person name="Pati A."/>
            <person name="Chen A."/>
            <person name="Palaniappan K."/>
            <person name="Hauser L."/>
            <person name="Chang Y.J."/>
            <person name="Jefferies C.C."/>
            <person name="Saunders E."/>
            <person name="Brettin T."/>
            <person name="Detter J.C."/>
            <person name="Han C."/>
            <person name="Chain P."/>
            <person name="Bristow J."/>
            <person name="Eisen J.A."/>
            <person name="Markowitz V."/>
            <person name="Hugenholtz P."/>
            <person name="Kyrpides N.C."/>
            <person name="Klenk H.P."/>
            <person name="Lapidus A."/>
        </authorList>
    </citation>
    <scope>NUCLEOTIDE SEQUENCE [LARGE SCALE GENOMIC DNA]</scope>
    <source>
        <strain evidence="7">ATCC BAA-8 / DSM 12333 / NBRC 16432</strain>
    </source>
</reference>
<evidence type="ECO:0000256" key="2">
    <source>
        <dbReference type="ARBA" id="ARBA00023125"/>
    </source>
</evidence>
<dbReference type="Gene3D" id="3.30.450.20">
    <property type="entry name" value="PAS domain"/>
    <property type="match status" value="1"/>
</dbReference>
<feature type="domain" description="HTH araC/xylS-type" evidence="4">
    <location>
        <begin position="151"/>
        <end position="249"/>
    </location>
</feature>
<name>C5BYY1_BEUC1</name>
<dbReference type="SUPFAM" id="SSF46689">
    <property type="entry name" value="Homeodomain-like"/>
    <property type="match status" value="1"/>
</dbReference>
<dbReference type="InterPro" id="IPR000700">
    <property type="entry name" value="PAS-assoc_C"/>
</dbReference>
<evidence type="ECO:0000259" key="4">
    <source>
        <dbReference type="PROSITE" id="PS01124"/>
    </source>
</evidence>
<dbReference type="Gene3D" id="1.10.10.60">
    <property type="entry name" value="Homeodomain-like"/>
    <property type="match status" value="1"/>
</dbReference>
<evidence type="ECO:0000313" key="7">
    <source>
        <dbReference type="Proteomes" id="UP000007962"/>
    </source>
</evidence>
<evidence type="ECO:0000256" key="3">
    <source>
        <dbReference type="ARBA" id="ARBA00023163"/>
    </source>
</evidence>
<dbReference type="EMBL" id="CP001618">
    <property type="protein sequence ID" value="ACQ81096.1"/>
    <property type="molecule type" value="Genomic_DNA"/>
</dbReference>
<sequence length="256" mass="27731">MTNDRDNDGDDGDAAALGARDLGPALLALMDELTVTMFCAKDTAGRYVAVNPTFVRRAGERSRRAVLGRRAEDLFVAPLAERYSAQDARVLAGAELRNELELIRSLHGQARWHLTTKLPVRQASGAVVGLVSISQDLGEQRADDASLASLARVVERIHARPGDVPSVADLAREAGCSPGVLARRVRRVFQLSPGQLVLRARIDHAAGLLAGTDTPIAEIAQASGFYDQAAFSRTFARLSGETPAQFRRRERRVTRP</sequence>
<keyword evidence="3" id="KW-0804">Transcription</keyword>
<dbReference type="GO" id="GO:0003700">
    <property type="term" value="F:DNA-binding transcription factor activity"/>
    <property type="evidence" value="ECO:0007669"/>
    <property type="project" value="InterPro"/>
</dbReference>
<feature type="domain" description="PAC" evidence="5">
    <location>
        <begin position="96"/>
        <end position="149"/>
    </location>
</feature>
<dbReference type="PRINTS" id="PR00032">
    <property type="entry name" value="HTHARAC"/>
</dbReference>
<dbReference type="NCBIfam" id="TIGR00229">
    <property type="entry name" value="sensory_box"/>
    <property type="match status" value="1"/>
</dbReference>
<dbReference type="AlphaFoldDB" id="C5BYY1"/>
<dbReference type="InterPro" id="IPR000014">
    <property type="entry name" value="PAS"/>
</dbReference>
<dbReference type="InterPro" id="IPR018062">
    <property type="entry name" value="HTH_AraC-typ_CS"/>
</dbReference>
<keyword evidence="1" id="KW-0805">Transcription regulation</keyword>
<accession>C5BYY1</accession>
<dbReference type="Pfam" id="PF12833">
    <property type="entry name" value="HTH_18"/>
    <property type="match status" value="1"/>
</dbReference>
<dbReference type="HOGENOM" id="CLU_077604_0_0_11"/>